<dbReference type="AlphaFoldDB" id="A0A7J0DDR8"/>
<keyword evidence="2" id="KW-1185">Reference proteome</keyword>
<dbReference type="Proteomes" id="UP000585474">
    <property type="component" value="Unassembled WGS sequence"/>
</dbReference>
<sequence>MRNPIGALEDGEIDAGRKREVLFADTFPVVFVDLDREVSERRARAGIELVDELVVDDGDDAFLGVELSDLVGAAGDLDGGDVGGGVAGDLEAVEAAVELVGAEGVGGGEGEGEGYVSADDGLAEAVVVGVLWPRSAKVD</sequence>
<dbReference type="EMBL" id="BJWL01000172">
    <property type="protein sequence ID" value="GFS32840.1"/>
    <property type="molecule type" value="Genomic_DNA"/>
</dbReference>
<gene>
    <name evidence="1" type="ORF">Acr_00g0024980</name>
</gene>
<evidence type="ECO:0000313" key="1">
    <source>
        <dbReference type="EMBL" id="GFS32840.1"/>
    </source>
</evidence>
<reference evidence="2" key="1">
    <citation type="submission" date="2019-07" db="EMBL/GenBank/DDBJ databases">
        <title>De Novo Assembly of kiwifruit Actinidia rufa.</title>
        <authorList>
            <person name="Sugita-Konishi S."/>
            <person name="Sato K."/>
            <person name="Mori E."/>
            <person name="Abe Y."/>
            <person name="Kisaki G."/>
            <person name="Hamano K."/>
            <person name="Suezawa K."/>
            <person name="Otani M."/>
            <person name="Fukuda T."/>
            <person name="Manabe T."/>
            <person name="Gomi K."/>
            <person name="Tabuchi M."/>
            <person name="Akimitsu K."/>
            <person name="Kataoka I."/>
        </authorList>
    </citation>
    <scope>NUCLEOTIDE SEQUENCE [LARGE SCALE GENOMIC DNA]</scope>
    <source>
        <strain evidence="2">cv. Fuchu</strain>
    </source>
</reference>
<proteinExistence type="predicted"/>
<protein>
    <submittedName>
        <fullName evidence="1">Uncharacterized protein</fullName>
    </submittedName>
</protein>
<organism evidence="1 2">
    <name type="scientific">Actinidia rufa</name>
    <dbReference type="NCBI Taxonomy" id="165716"/>
    <lineage>
        <taxon>Eukaryota</taxon>
        <taxon>Viridiplantae</taxon>
        <taxon>Streptophyta</taxon>
        <taxon>Embryophyta</taxon>
        <taxon>Tracheophyta</taxon>
        <taxon>Spermatophyta</taxon>
        <taxon>Magnoliopsida</taxon>
        <taxon>eudicotyledons</taxon>
        <taxon>Gunneridae</taxon>
        <taxon>Pentapetalae</taxon>
        <taxon>asterids</taxon>
        <taxon>Ericales</taxon>
        <taxon>Actinidiaceae</taxon>
        <taxon>Actinidia</taxon>
    </lineage>
</organism>
<accession>A0A7J0DDR8</accession>
<name>A0A7J0DDR8_9ERIC</name>
<comment type="caution">
    <text evidence="1">The sequence shown here is derived from an EMBL/GenBank/DDBJ whole genome shotgun (WGS) entry which is preliminary data.</text>
</comment>
<evidence type="ECO:0000313" key="2">
    <source>
        <dbReference type="Proteomes" id="UP000585474"/>
    </source>
</evidence>